<dbReference type="GO" id="GO:0000981">
    <property type="term" value="F:DNA-binding transcription factor activity, RNA polymerase II-specific"/>
    <property type="evidence" value="ECO:0007669"/>
    <property type="project" value="InterPro"/>
</dbReference>
<keyword evidence="8" id="KW-1185">Reference proteome</keyword>
<dbReference type="GO" id="GO:0005634">
    <property type="term" value="C:nucleus"/>
    <property type="evidence" value="ECO:0007669"/>
    <property type="project" value="UniProtKB-SubCell"/>
</dbReference>
<keyword evidence="5" id="KW-0539">Nucleus</keyword>
<keyword evidence="4" id="KW-0804">Transcription</keyword>
<dbReference type="GO" id="GO:0046872">
    <property type="term" value="F:metal ion binding"/>
    <property type="evidence" value="ECO:0007669"/>
    <property type="project" value="UniProtKB-KW"/>
</dbReference>
<accession>A0AA38HDH1</accession>
<comment type="caution">
    <text evidence="7">The sequence shown here is derived from an EMBL/GenBank/DDBJ whole genome shotgun (WGS) entry which is preliminary data.</text>
</comment>
<dbReference type="Proteomes" id="UP001164286">
    <property type="component" value="Unassembled WGS sequence"/>
</dbReference>
<evidence type="ECO:0000313" key="8">
    <source>
        <dbReference type="Proteomes" id="UP001164286"/>
    </source>
</evidence>
<feature type="region of interest" description="Disordered" evidence="6">
    <location>
        <begin position="30"/>
        <end position="65"/>
    </location>
</feature>
<dbReference type="GeneID" id="77731282"/>
<dbReference type="CDD" id="cd12148">
    <property type="entry name" value="fungal_TF_MHR"/>
    <property type="match status" value="1"/>
</dbReference>
<evidence type="ECO:0000256" key="3">
    <source>
        <dbReference type="ARBA" id="ARBA00023015"/>
    </source>
</evidence>
<organism evidence="7 8">
    <name type="scientific">Dioszegia hungarica</name>
    <dbReference type="NCBI Taxonomy" id="4972"/>
    <lineage>
        <taxon>Eukaryota</taxon>
        <taxon>Fungi</taxon>
        <taxon>Dikarya</taxon>
        <taxon>Basidiomycota</taxon>
        <taxon>Agaricomycotina</taxon>
        <taxon>Tremellomycetes</taxon>
        <taxon>Tremellales</taxon>
        <taxon>Bulleribasidiaceae</taxon>
        <taxon>Dioszegia</taxon>
    </lineage>
</organism>
<feature type="compositionally biased region" description="Basic and acidic residues" evidence="6">
    <location>
        <begin position="52"/>
        <end position="65"/>
    </location>
</feature>
<gene>
    <name evidence="7" type="ORF">MKK02DRAFT_42613</name>
</gene>
<name>A0AA38HDH1_9TREE</name>
<protein>
    <submittedName>
        <fullName evidence="7">Uncharacterized protein</fullName>
    </submittedName>
</protein>
<dbReference type="PANTHER" id="PTHR47338">
    <property type="entry name" value="ZN(II)2CYS6 TRANSCRIPTION FACTOR (EUROFUNG)-RELATED"/>
    <property type="match status" value="1"/>
</dbReference>
<evidence type="ECO:0000256" key="5">
    <source>
        <dbReference type="ARBA" id="ARBA00023242"/>
    </source>
</evidence>
<evidence type="ECO:0000313" key="7">
    <source>
        <dbReference type="EMBL" id="KAI9638223.1"/>
    </source>
</evidence>
<dbReference type="PANTHER" id="PTHR47338:SF29">
    <property type="entry name" value="ZN(2)-C6 FUNGAL-TYPE DOMAIN-CONTAINING PROTEIN"/>
    <property type="match status" value="1"/>
</dbReference>
<dbReference type="EMBL" id="JAKWFO010000003">
    <property type="protein sequence ID" value="KAI9638223.1"/>
    <property type="molecule type" value="Genomic_DNA"/>
</dbReference>
<evidence type="ECO:0000256" key="6">
    <source>
        <dbReference type="SAM" id="MobiDB-lite"/>
    </source>
</evidence>
<sequence>MRSHAHVIRAANRAGTRVPTLHCDWADGDSPITSPDVPLKPVAKKKVSGKGSAEKEKARSQEDERETLLARIAELEGRLAGLTPPSSGESSTSSDPPPNLNFDFSSYFLVPSGWPRNLPAPFQVFFDQVPQAPRILNRAKLLARLHLPPHHPSFPHPALLHAISASAAPYTAWVNSVPLHALEAGVKARFARGESLETFEDFALAQAESAHRATHQTNQICQVGSPDSVFEIFQAEILLSDVWMCRGMFLKGWVNAGIATRYVKGLELINRNFPKRYKCGILPAPANAVDREERLASTWHVFTSEAFSGVSRYWPMSLDDRELYCRLPGPGGELENPQDAKDPQLYTK</sequence>
<dbReference type="RefSeq" id="XP_052948000.1">
    <property type="nucleotide sequence ID" value="XM_053092077.1"/>
</dbReference>
<evidence type="ECO:0000256" key="2">
    <source>
        <dbReference type="ARBA" id="ARBA00022723"/>
    </source>
</evidence>
<comment type="subcellular location">
    <subcellularLocation>
        <location evidence="1">Nucleus</location>
    </subcellularLocation>
</comment>
<dbReference type="InterPro" id="IPR050815">
    <property type="entry name" value="TF_fung"/>
</dbReference>
<proteinExistence type="predicted"/>
<keyword evidence="2" id="KW-0479">Metal-binding</keyword>
<keyword evidence="3" id="KW-0805">Transcription regulation</keyword>
<dbReference type="AlphaFoldDB" id="A0AA38HDH1"/>
<evidence type="ECO:0000256" key="1">
    <source>
        <dbReference type="ARBA" id="ARBA00004123"/>
    </source>
</evidence>
<reference evidence="7" key="1">
    <citation type="journal article" date="2022" name="G3 (Bethesda)">
        <title>High quality genome of the basidiomycete yeast Dioszegia hungarica PDD-24b-2 isolated from cloud water.</title>
        <authorList>
            <person name="Jarrige D."/>
            <person name="Haridas S."/>
            <person name="Bleykasten-Grosshans C."/>
            <person name="Joly M."/>
            <person name="Nadalig T."/>
            <person name="Sancelme M."/>
            <person name="Vuilleumier S."/>
            <person name="Grigoriev I.V."/>
            <person name="Amato P."/>
            <person name="Bringel F."/>
        </authorList>
    </citation>
    <scope>NUCLEOTIDE SEQUENCE</scope>
    <source>
        <strain evidence="7">PDD-24b-2</strain>
    </source>
</reference>
<evidence type="ECO:0000256" key="4">
    <source>
        <dbReference type="ARBA" id="ARBA00023163"/>
    </source>
</evidence>